<dbReference type="Proteomes" id="UP000824145">
    <property type="component" value="Unassembled WGS sequence"/>
</dbReference>
<reference evidence="1" key="2">
    <citation type="journal article" date="2021" name="PeerJ">
        <title>Extensive microbial diversity within the chicken gut microbiome revealed by metagenomics and culture.</title>
        <authorList>
            <person name="Gilroy R."/>
            <person name="Ravi A."/>
            <person name="Getino M."/>
            <person name="Pursley I."/>
            <person name="Horton D.L."/>
            <person name="Alikhan N.F."/>
            <person name="Baker D."/>
            <person name="Gharbi K."/>
            <person name="Hall N."/>
            <person name="Watson M."/>
            <person name="Adriaenssens E.M."/>
            <person name="Foster-Nyarko E."/>
            <person name="Jarju S."/>
            <person name="Secka A."/>
            <person name="Antonio M."/>
            <person name="Oren A."/>
            <person name="Chaudhuri R.R."/>
            <person name="La Ragione R."/>
            <person name="Hildebrand F."/>
            <person name="Pallen M.J."/>
        </authorList>
    </citation>
    <scope>NUCLEOTIDE SEQUENCE</scope>
    <source>
        <strain evidence="1">9366</strain>
    </source>
</reference>
<gene>
    <name evidence="1" type="ORF">IAB07_04460</name>
</gene>
<evidence type="ECO:0000313" key="1">
    <source>
        <dbReference type="EMBL" id="HIU62997.1"/>
    </source>
</evidence>
<sequence length="285" mass="32179">MKIFRETYGKYGNVVSLVSGGIKLSVTTDIGPRIIFYGRDGGENILFEDKNDEVNKPEELMDPLLKGKGGWHIYGGHRLWKSPEYMDTYYPDNFPVKAEEREDGVVFTSDVELTTGLEKSVRVSMDERGVVTLEHKFVNRGKEETTPIAMWALTVMDGGAEAHLPLDTSDTAFLPNRNVVHWCYNKVDDPRLCVTDDDITIKFDKTQPRPLKVGTMNTLGYVYAYTKAGKFTIKLPAPDGGVYPDFSCNVESYTYNLFTEIETLSSLFTLKPGESRTHTEVWSLE</sequence>
<reference evidence="1" key="1">
    <citation type="submission" date="2020-10" db="EMBL/GenBank/DDBJ databases">
        <authorList>
            <person name="Gilroy R."/>
        </authorList>
    </citation>
    <scope>NUCLEOTIDE SEQUENCE</scope>
    <source>
        <strain evidence="1">9366</strain>
    </source>
</reference>
<dbReference type="EMBL" id="DVNJ01000024">
    <property type="protein sequence ID" value="HIU62997.1"/>
    <property type="molecule type" value="Genomic_DNA"/>
</dbReference>
<protein>
    <recommendedName>
        <fullName evidence="3">DUF4380 domain-containing protein</fullName>
    </recommendedName>
</protein>
<accession>A0A9D1MMU7</accession>
<evidence type="ECO:0000313" key="2">
    <source>
        <dbReference type="Proteomes" id="UP000824145"/>
    </source>
</evidence>
<dbReference type="AlphaFoldDB" id="A0A9D1MMU7"/>
<comment type="caution">
    <text evidence="1">The sequence shown here is derived from an EMBL/GenBank/DDBJ whole genome shotgun (WGS) entry which is preliminary data.</text>
</comment>
<proteinExistence type="predicted"/>
<organism evidence="1 2">
    <name type="scientific">Candidatus Caccalectryoclostridium excrementigallinarum</name>
    <dbReference type="NCBI Taxonomy" id="2840710"/>
    <lineage>
        <taxon>Bacteria</taxon>
        <taxon>Bacillati</taxon>
        <taxon>Bacillota</taxon>
        <taxon>Clostridia</taxon>
        <taxon>Christensenellales</taxon>
        <taxon>Christensenellaceae</taxon>
        <taxon>Christensenellaceae incertae sedis</taxon>
        <taxon>Candidatus Caccalectryoclostridium</taxon>
    </lineage>
</organism>
<name>A0A9D1MMU7_9FIRM</name>
<evidence type="ECO:0008006" key="3">
    <source>
        <dbReference type="Google" id="ProtNLM"/>
    </source>
</evidence>